<keyword evidence="4 6" id="KW-0560">Oxidoreductase</keyword>
<dbReference type="InterPro" id="IPR036291">
    <property type="entry name" value="NAD(P)-bd_dom_sf"/>
</dbReference>
<evidence type="ECO:0000256" key="2">
    <source>
        <dbReference type="ARBA" id="ARBA00022642"/>
    </source>
</evidence>
<evidence type="ECO:0000259" key="8">
    <source>
        <dbReference type="Pfam" id="PF03447"/>
    </source>
</evidence>
<dbReference type="PANTHER" id="PTHR31873">
    <property type="entry name" value="L-ASPARTATE DEHYDROGENASE-RELATED"/>
    <property type="match status" value="1"/>
</dbReference>
<dbReference type="GO" id="GO:0009435">
    <property type="term" value="P:NAD+ biosynthetic process"/>
    <property type="evidence" value="ECO:0007669"/>
    <property type="project" value="UniProtKB-UniRule"/>
</dbReference>
<keyword evidence="2 6" id="KW-0662">Pyridine nucleotide biosynthesis</keyword>
<accession>A0A7W2L5F3</accession>
<dbReference type="InterPro" id="IPR011182">
    <property type="entry name" value="L-Asp_DH"/>
</dbReference>
<dbReference type="PIRSF" id="PIRSF005227">
    <property type="entry name" value="Asp_dh_NAD_syn"/>
    <property type="match status" value="1"/>
</dbReference>
<proteinExistence type="inferred from homology"/>
<evidence type="ECO:0000256" key="6">
    <source>
        <dbReference type="HAMAP-Rule" id="MF_01265"/>
    </source>
</evidence>
<dbReference type="HAMAP" id="MF_01265">
    <property type="entry name" value="NadX"/>
    <property type="match status" value="1"/>
</dbReference>
<comment type="caution">
    <text evidence="9">The sequence shown here is derived from an EMBL/GenBank/DDBJ whole genome shotgun (WGS) entry which is preliminary data.</text>
</comment>
<dbReference type="GO" id="GO:0016639">
    <property type="term" value="F:oxidoreductase activity, acting on the CH-NH2 group of donors, NAD or NADP as acceptor"/>
    <property type="evidence" value="ECO:0007669"/>
    <property type="project" value="UniProtKB-UniRule"/>
</dbReference>
<keyword evidence="3 6" id="KW-0521">NADP</keyword>
<name>A0A7W2L5F3_PSEPU</name>
<comment type="catalytic activity">
    <reaction evidence="6">
        <text>L-aspartate + NADP(+) + H2O = oxaloacetate + NH4(+) + NADPH + H(+)</text>
        <dbReference type="Rhea" id="RHEA:11784"/>
        <dbReference type="ChEBI" id="CHEBI:15377"/>
        <dbReference type="ChEBI" id="CHEBI:15378"/>
        <dbReference type="ChEBI" id="CHEBI:16452"/>
        <dbReference type="ChEBI" id="CHEBI:28938"/>
        <dbReference type="ChEBI" id="CHEBI:29991"/>
        <dbReference type="ChEBI" id="CHEBI:57783"/>
        <dbReference type="ChEBI" id="CHEBI:58349"/>
        <dbReference type="EC" id="1.4.1.21"/>
    </reaction>
</comment>
<evidence type="ECO:0000313" key="9">
    <source>
        <dbReference type="EMBL" id="MBA6118817.1"/>
    </source>
</evidence>
<dbReference type="GO" id="GO:0050661">
    <property type="term" value="F:NADP binding"/>
    <property type="evidence" value="ECO:0007669"/>
    <property type="project" value="UniProtKB-UniRule"/>
</dbReference>
<dbReference type="PANTHER" id="PTHR31873:SF6">
    <property type="entry name" value="ASPARTATE DEHYDROGENASE DOMAIN-CONTAINING PROTEIN"/>
    <property type="match status" value="1"/>
</dbReference>
<evidence type="ECO:0000259" key="7">
    <source>
        <dbReference type="Pfam" id="PF01958"/>
    </source>
</evidence>
<gene>
    <name evidence="6" type="primary">nadX</name>
    <name evidence="9" type="ORF">H4C47_24185</name>
</gene>
<feature type="domain" description="Aspartate dehydrogenase" evidence="7">
    <location>
        <begin position="170"/>
        <end position="256"/>
    </location>
</feature>
<feature type="domain" description="Aspartate/homoserine dehydrogenase NAD-binding" evidence="8">
    <location>
        <begin position="13"/>
        <end position="122"/>
    </location>
</feature>
<dbReference type="InterPro" id="IPR020626">
    <property type="entry name" value="Asp_DH_prok"/>
</dbReference>
<dbReference type="InterPro" id="IPR005106">
    <property type="entry name" value="Asp/hSer_DH_NAD-bd"/>
</dbReference>
<evidence type="ECO:0000256" key="4">
    <source>
        <dbReference type="ARBA" id="ARBA00023002"/>
    </source>
</evidence>
<dbReference type="Gene3D" id="3.40.50.720">
    <property type="entry name" value="NAD(P)-binding Rossmann-like Domain"/>
    <property type="match status" value="1"/>
</dbReference>
<dbReference type="InterPro" id="IPR002811">
    <property type="entry name" value="Asp_DH"/>
</dbReference>
<dbReference type="EC" id="1.4.1.21" evidence="6"/>
<dbReference type="NCBIfam" id="NF009828">
    <property type="entry name" value="PRK13303.1-3"/>
    <property type="match status" value="1"/>
</dbReference>
<comment type="miscellaneous">
    <text evidence="6">The iminoaspartate product is unstable in aqueous solution and can decompose to oxaloacetate and ammonia.</text>
</comment>
<dbReference type="Proteomes" id="UP000553948">
    <property type="component" value="Unassembled WGS sequence"/>
</dbReference>
<dbReference type="RefSeq" id="WP_082422878.1">
    <property type="nucleotide sequence ID" value="NZ_CP060529.1"/>
</dbReference>
<comment type="function">
    <text evidence="6">Specifically catalyzes the NAD or NADP-dependent dehydrogenation of L-aspartate to iminoaspartate.</text>
</comment>
<dbReference type="NCBIfam" id="NF009829">
    <property type="entry name" value="PRK13303.1-4"/>
    <property type="match status" value="1"/>
</dbReference>
<dbReference type="AlphaFoldDB" id="A0A7W2L5F3"/>
<dbReference type="GO" id="GO:0051287">
    <property type="term" value="F:NAD binding"/>
    <property type="evidence" value="ECO:0007669"/>
    <property type="project" value="UniProtKB-UniRule"/>
</dbReference>
<feature type="active site" evidence="6">
    <location>
        <position position="222"/>
    </location>
</feature>
<evidence type="ECO:0000256" key="1">
    <source>
        <dbReference type="ARBA" id="ARBA00008331"/>
    </source>
</evidence>
<protein>
    <recommendedName>
        <fullName evidence="6">L-aspartate dehydrogenase</fullName>
        <ecNumber evidence="6">1.4.1.21</ecNumber>
    </recommendedName>
</protein>
<evidence type="ECO:0000256" key="3">
    <source>
        <dbReference type="ARBA" id="ARBA00022857"/>
    </source>
</evidence>
<dbReference type="SUPFAM" id="SSF55347">
    <property type="entry name" value="Glyceraldehyde-3-phosphate dehydrogenase-like, C-terminal domain"/>
    <property type="match status" value="1"/>
</dbReference>
<evidence type="ECO:0000313" key="10">
    <source>
        <dbReference type="Proteomes" id="UP000553948"/>
    </source>
</evidence>
<keyword evidence="5 6" id="KW-0520">NAD</keyword>
<dbReference type="EMBL" id="JACGDG010000027">
    <property type="protein sequence ID" value="MBA6118817.1"/>
    <property type="molecule type" value="Genomic_DNA"/>
</dbReference>
<feature type="binding site" evidence="6">
    <location>
        <position position="192"/>
    </location>
    <ligand>
        <name>NAD(+)</name>
        <dbReference type="ChEBI" id="CHEBI:57540"/>
    </ligand>
</feature>
<dbReference type="GO" id="GO:0033735">
    <property type="term" value="F:aspartate dehydrogenase [NAD(P)+] activity"/>
    <property type="evidence" value="ECO:0007669"/>
    <property type="project" value="UniProtKB-EC"/>
</dbReference>
<dbReference type="Pfam" id="PF03447">
    <property type="entry name" value="NAD_binding_3"/>
    <property type="match status" value="1"/>
</dbReference>
<feature type="binding site" evidence="6">
    <location>
        <position position="126"/>
    </location>
    <ligand>
        <name>NAD(+)</name>
        <dbReference type="ChEBI" id="CHEBI:57540"/>
    </ligand>
</feature>
<dbReference type="Pfam" id="PF01958">
    <property type="entry name" value="Asp_DH_C"/>
    <property type="match status" value="1"/>
</dbReference>
<sequence>MIKTTPKRIAFIGNGAIGHRVFHTIKYELSPRSEFAFLVRNNEKNITTQDNLSIFSKAQDLLDWRPDLVIECAGHDAVQLLVPTLLRSGIDVVIVSVGALGDAKLRSTLESAAETGAARMIVVSGAIGGLDALQSSRMAELTSVKYIGRKPPVAWSGTPASEKINLNAVKEPLIIFEGSASEAAMLYPKNANVTAAVALAGVGFDDTQVILIADPSVIKNVHELQVVGEFGSFTIHLENNPLPSNPKTSWLAALSIEATLKKYLNPQLI</sequence>
<organism evidence="9 10">
    <name type="scientific">Pseudomonas putida</name>
    <name type="common">Arthrobacter siderocapsulatus</name>
    <dbReference type="NCBI Taxonomy" id="303"/>
    <lineage>
        <taxon>Bacteria</taxon>
        <taxon>Pseudomonadati</taxon>
        <taxon>Pseudomonadota</taxon>
        <taxon>Gammaproteobacteria</taxon>
        <taxon>Pseudomonadales</taxon>
        <taxon>Pseudomonadaceae</taxon>
        <taxon>Pseudomonas</taxon>
    </lineage>
</organism>
<dbReference type="NCBIfam" id="NF009827">
    <property type="entry name" value="PRK13303.1-2"/>
    <property type="match status" value="1"/>
</dbReference>
<dbReference type="SUPFAM" id="SSF51735">
    <property type="entry name" value="NAD(P)-binding Rossmann-fold domains"/>
    <property type="match status" value="1"/>
</dbReference>
<dbReference type="UniPathway" id="UPA00253">
    <property type="reaction ID" value="UER00456"/>
</dbReference>
<comment type="similarity">
    <text evidence="1 6">Belongs to the L-aspartate dehydrogenase family.</text>
</comment>
<evidence type="ECO:0000256" key="5">
    <source>
        <dbReference type="ARBA" id="ARBA00023027"/>
    </source>
</evidence>
<reference evidence="9 10" key="1">
    <citation type="submission" date="2020-07" db="EMBL/GenBank/DDBJ databases">
        <title>Diversity of carbapenemase encoding genes among Pseudomonas putida group clinical isolates in a tertiary Brazilian hospital.</title>
        <authorList>
            <person name="Alberto-Lei F."/>
            <person name="Nodari C.S."/>
            <person name="Streling A.P."/>
            <person name="Paulino J.T."/>
            <person name="Bessa-Neto F.O."/>
            <person name="Cayo R."/>
            <person name="Gales A.C."/>
        </authorList>
    </citation>
    <scope>NUCLEOTIDE SEQUENCE [LARGE SCALE GENOMIC DNA]</scope>
    <source>
        <strain evidence="9 10">12464</strain>
    </source>
</reference>
<dbReference type="Gene3D" id="3.30.360.10">
    <property type="entry name" value="Dihydrodipicolinate Reductase, domain 2"/>
    <property type="match status" value="1"/>
</dbReference>
<comment type="pathway">
    <text evidence="6">Cofactor biosynthesis; NAD(+) biosynthesis; iminoaspartate from L-aspartate (dehydrogenase route): step 1/1.</text>
</comment>
<comment type="catalytic activity">
    <reaction evidence="6">
        <text>L-aspartate + NAD(+) + H2O = oxaloacetate + NH4(+) + NADH + H(+)</text>
        <dbReference type="Rhea" id="RHEA:11788"/>
        <dbReference type="ChEBI" id="CHEBI:15377"/>
        <dbReference type="ChEBI" id="CHEBI:15378"/>
        <dbReference type="ChEBI" id="CHEBI:16452"/>
        <dbReference type="ChEBI" id="CHEBI:28938"/>
        <dbReference type="ChEBI" id="CHEBI:29991"/>
        <dbReference type="ChEBI" id="CHEBI:57540"/>
        <dbReference type="ChEBI" id="CHEBI:57945"/>
        <dbReference type="EC" id="1.4.1.21"/>
    </reaction>
</comment>